<keyword evidence="2" id="KW-0732">Signal</keyword>
<reference evidence="3 4" key="1">
    <citation type="submission" date="2020-01" db="EMBL/GenBank/DDBJ databases">
        <title>Genomes assembled from Gulf of Kutch pelagic sediment metagenomes.</title>
        <authorList>
            <person name="Chandrashekar M."/>
            <person name="Mahajan M.S."/>
            <person name="Dave K.J."/>
            <person name="Vatsa P."/>
            <person name="Nathani N.M."/>
        </authorList>
    </citation>
    <scope>NUCLEOTIDE SEQUENCE [LARGE SCALE GENOMIC DNA]</scope>
    <source>
        <strain evidence="3">KS3-K002</strain>
    </source>
</reference>
<gene>
    <name evidence="3" type="ORF">GWO12_09860</name>
</gene>
<evidence type="ECO:0000256" key="1">
    <source>
        <dbReference type="SAM" id="MobiDB-lite"/>
    </source>
</evidence>
<name>A0AAE4ZAV4_9BACT</name>
<feature type="compositionally biased region" description="Basic residues" evidence="1">
    <location>
        <begin position="207"/>
        <end position="218"/>
    </location>
</feature>
<evidence type="ECO:0000313" key="3">
    <source>
        <dbReference type="EMBL" id="NIR75396.1"/>
    </source>
</evidence>
<feature type="chain" id="PRO_5041925367" description="Periplasmic heavy metal sensor" evidence="2">
    <location>
        <begin position="25"/>
        <end position="218"/>
    </location>
</feature>
<evidence type="ECO:0008006" key="5">
    <source>
        <dbReference type="Google" id="ProtNLM"/>
    </source>
</evidence>
<comment type="caution">
    <text evidence="3">The sequence shown here is derived from an EMBL/GenBank/DDBJ whole genome shotgun (WGS) entry which is preliminary data.</text>
</comment>
<feature type="region of interest" description="Disordered" evidence="1">
    <location>
        <begin position="194"/>
        <end position="218"/>
    </location>
</feature>
<feature type="signal peptide" evidence="2">
    <location>
        <begin position="1"/>
        <end position="24"/>
    </location>
</feature>
<protein>
    <recommendedName>
        <fullName evidence="5">Periplasmic heavy metal sensor</fullName>
    </recommendedName>
</protein>
<sequence length="218" mass="24342">MIRRILGTAALPALLIAVAVPATGQEAQEDSAQLRRPAPQRGMMHRGMMHRGMMRRGMGPMQQSGAAMRMGGLMGPGHVGPRFLIGLKDELELSDEQVTRLEGIQESHHALMTGLREQMQKGHEALREARIADDYGAMEEAIEEVGRTRTQMARSMLDVERQTQSVLSADQRAKLDSWREGARLFLRRGLEMRRGMRGEGDGPGMRMRQRRHQPPGNG</sequence>
<dbReference type="EMBL" id="JAACAK010000080">
    <property type="protein sequence ID" value="NIR75396.1"/>
    <property type="molecule type" value="Genomic_DNA"/>
</dbReference>
<dbReference type="Pfam" id="PF07813">
    <property type="entry name" value="LTXXQ"/>
    <property type="match status" value="1"/>
</dbReference>
<dbReference type="InterPro" id="IPR012899">
    <property type="entry name" value="LTXXQ"/>
</dbReference>
<dbReference type="Gene3D" id="1.20.120.1490">
    <property type="match status" value="1"/>
</dbReference>
<proteinExistence type="predicted"/>
<evidence type="ECO:0000313" key="4">
    <source>
        <dbReference type="Proteomes" id="UP000702544"/>
    </source>
</evidence>
<organism evidence="3 4">
    <name type="scientific">Candidatus Kutchimonas denitrificans</name>
    <dbReference type="NCBI Taxonomy" id="3056748"/>
    <lineage>
        <taxon>Bacteria</taxon>
        <taxon>Pseudomonadati</taxon>
        <taxon>Gemmatimonadota</taxon>
        <taxon>Gemmatimonadia</taxon>
        <taxon>Candidatus Palauibacterales</taxon>
        <taxon>Candidatus Palauibacteraceae</taxon>
        <taxon>Candidatus Kutchimonas</taxon>
    </lineage>
</organism>
<dbReference type="Proteomes" id="UP000702544">
    <property type="component" value="Unassembled WGS sequence"/>
</dbReference>
<accession>A0AAE4ZAV4</accession>
<dbReference type="GO" id="GO:0042597">
    <property type="term" value="C:periplasmic space"/>
    <property type="evidence" value="ECO:0007669"/>
    <property type="project" value="InterPro"/>
</dbReference>
<dbReference type="AlphaFoldDB" id="A0AAE4ZAV4"/>
<evidence type="ECO:0000256" key="2">
    <source>
        <dbReference type="SAM" id="SignalP"/>
    </source>
</evidence>